<keyword evidence="3 8" id="KW-0808">Transferase</keyword>
<accession>A0AAU8DL54</accession>
<dbReference type="AlphaFoldDB" id="A0AAU8DL54"/>
<dbReference type="GO" id="GO:0032259">
    <property type="term" value="P:methylation"/>
    <property type="evidence" value="ECO:0007669"/>
    <property type="project" value="UniProtKB-KW"/>
</dbReference>
<keyword evidence="5" id="KW-0234">DNA repair</keyword>
<evidence type="ECO:0000313" key="8">
    <source>
        <dbReference type="EMBL" id="XCG62859.1"/>
    </source>
</evidence>
<keyword evidence="4" id="KW-0227">DNA damage</keyword>
<dbReference type="InterPro" id="IPR014048">
    <property type="entry name" value="MethylDNA_cys_MeTrfase_DNA-bd"/>
</dbReference>
<evidence type="ECO:0000259" key="7">
    <source>
        <dbReference type="Pfam" id="PF01035"/>
    </source>
</evidence>
<evidence type="ECO:0000256" key="6">
    <source>
        <dbReference type="ARBA" id="ARBA00049348"/>
    </source>
</evidence>
<dbReference type="InterPro" id="IPR001497">
    <property type="entry name" value="MethylDNA_cys_MeTrfase_AS"/>
</dbReference>
<dbReference type="Pfam" id="PF01035">
    <property type="entry name" value="DNA_binding_1"/>
    <property type="match status" value="1"/>
</dbReference>
<evidence type="ECO:0000256" key="4">
    <source>
        <dbReference type="ARBA" id="ARBA00022763"/>
    </source>
</evidence>
<sequence>MSTALTSTALTTTTATPVGPFTVIVAPAGDENPDGAMVLASGWTDDLSTLTPQIHPSLRPDTFTERAHITGITDAVIAFHEGDLTAIDDVAVHQVSAEFRSHAWDMLRTVQAGTVVTYTQYAALSGRPAAVRAAAGACAFNAAALFVPCHRVVRTDGTMGGFRWGLPVKHWLLEHEGAAVGVQQQQPALPI</sequence>
<dbReference type="RefSeq" id="WP_353648474.1">
    <property type="nucleotide sequence ID" value="NZ_CP159218.1"/>
</dbReference>
<organism evidence="8">
    <name type="scientific">Nakamurella sp. A5-74</name>
    <dbReference type="NCBI Taxonomy" id="3158264"/>
    <lineage>
        <taxon>Bacteria</taxon>
        <taxon>Bacillati</taxon>
        <taxon>Actinomycetota</taxon>
        <taxon>Actinomycetes</taxon>
        <taxon>Nakamurellales</taxon>
        <taxon>Nakamurellaceae</taxon>
        <taxon>Nakamurella</taxon>
    </lineage>
</organism>
<dbReference type="CDD" id="cd06445">
    <property type="entry name" value="ATase"/>
    <property type="match status" value="1"/>
</dbReference>
<dbReference type="Gene3D" id="1.10.10.10">
    <property type="entry name" value="Winged helix-like DNA-binding domain superfamily/Winged helix DNA-binding domain"/>
    <property type="match status" value="1"/>
</dbReference>
<gene>
    <name evidence="8" type="ORF">ABLG96_16785</name>
</gene>
<dbReference type="PANTHER" id="PTHR10815">
    <property type="entry name" value="METHYLATED-DNA--PROTEIN-CYSTEINE METHYLTRANSFERASE"/>
    <property type="match status" value="1"/>
</dbReference>
<reference evidence="8" key="1">
    <citation type="submission" date="2024-05" db="EMBL/GenBank/DDBJ databases">
        <authorList>
            <person name="Cai S.Y."/>
            <person name="Jin L.M."/>
            <person name="Li H.R."/>
        </authorList>
    </citation>
    <scope>NUCLEOTIDE SEQUENCE</scope>
    <source>
        <strain evidence="8">A5-74</strain>
    </source>
</reference>
<dbReference type="SUPFAM" id="SSF46767">
    <property type="entry name" value="Methylated DNA-protein cysteine methyltransferase, C-terminal domain"/>
    <property type="match status" value="1"/>
</dbReference>
<dbReference type="EMBL" id="CP159218">
    <property type="protein sequence ID" value="XCG62859.1"/>
    <property type="molecule type" value="Genomic_DNA"/>
</dbReference>
<comment type="catalytic activity">
    <reaction evidence="1">
        <text>a 4-O-methyl-thymidine in DNA + L-cysteinyl-[protein] = a thymidine in DNA + S-methyl-L-cysteinyl-[protein]</text>
        <dbReference type="Rhea" id="RHEA:53428"/>
        <dbReference type="Rhea" id="RHEA-COMP:10131"/>
        <dbReference type="Rhea" id="RHEA-COMP:10132"/>
        <dbReference type="Rhea" id="RHEA-COMP:13555"/>
        <dbReference type="Rhea" id="RHEA-COMP:13556"/>
        <dbReference type="ChEBI" id="CHEBI:29950"/>
        <dbReference type="ChEBI" id="CHEBI:82612"/>
        <dbReference type="ChEBI" id="CHEBI:137386"/>
        <dbReference type="ChEBI" id="CHEBI:137387"/>
        <dbReference type="EC" id="2.1.1.63"/>
    </reaction>
</comment>
<keyword evidence="2 8" id="KW-0489">Methyltransferase</keyword>
<dbReference type="NCBIfam" id="TIGR00589">
    <property type="entry name" value="ogt"/>
    <property type="match status" value="1"/>
</dbReference>
<dbReference type="EC" id="2.1.1.63" evidence="8"/>
<feature type="domain" description="Methylated-DNA-[protein]-cysteine S-methyltransferase DNA binding" evidence="7">
    <location>
        <begin position="98"/>
        <end position="178"/>
    </location>
</feature>
<dbReference type="InterPro" id="IPR036217">
    <property type="entry name" value="MethylDNA_cys_MeTrfase_DNAb"/>
</dbReference>
<name>A0AAU8DL54_9ACTN</name>
<dbReference type="InterPro" id="IPR036388">
    <property type="entry name" value="WH-like_DNA-bd_sf"/>
</dbReference>
<evidence type="ECO:0000256" key="1">
    <source>
        <dbReference type="ARBA" id="ARBA00001286"/>
    </source>
</evidence>
<dbReference type="PANTHER" id="PTHR10815:SF13">
    <property type="entry name" value="METHYLATED-DNA--PROTEIN-CYSTEINE METHYLTRANSFERASE"/>
    <property type="match status" value="1"/>
</dbReference>
<dbReference type="PROSITE" id="PS00374">
    <property type="entry name" value="MGMT"/>
    <property type="match status" value="1"/>
</dbReference>
<dbReference type="GO" id="GO:0006281">
    <property type="term" value="P:DNA repair"/>
    <property type="evidence" value="ECO:0007669"/>
    <property type="project" value="UniProtKB-KW"/>
</dbReference>
<evidence type="ECO:0000256" key="3">
    <source>
        <dbReference type="ARBA" id="ARBA00022679"/>
    </source>
</evidence>
<evidence type="ECO:0000256" key="2">
    <source>
        <dbReference type="ARBA" id="ARBA00022603"/>
    </source>
</evidence>
<protein>
    <submittedName>
        <fullName evidence="8">Methylated-DNA--[protein]-cysteine S-methyltransferase</fullName>
        <ecNumber evidence="8">2.1.1.63</ecNumber>
    </submittedName>
</protein>
<evidence type="ECO:0000256" key="5">
    <source>
        <dbReference type="ARBA" id="ARBA00023204"/>
    </source>
</evidence>
<dbReference type="GO" id="GO:0003908">
    <property type="term" value="F:methylated-DNA-[protein]-cysteine S-methyltransferase activity"/>
    <property type="evidence" value="ECO:0007669"/>
    <property type="project" value="UniProtKB-EC"/>
</dbReference>
<proteinExistence type="predicted"/>
<comment type="catalytic activity">
    <reaction evidence="6">
        <text>a 6-O-methyl-2'-deoxyguanosine in DNA + L-cysteinyl-[protein] = S-methyl-L-cysteinyl-[protein] + a 2'-deoxyguanosine in DNA</text>
        <dbReference type="Rhea" id="RHEA:24000"/>
        <dbReference type="Rhea" id="RHEA-COMP:10131"/>
        <dbReference type="Rhea" id="RHEA-COMP:10132"/>
        <dbReference type="Rhea" id="RHEA-COMP:11367"/>
        <dbReference type="Rhea" id="RHEA-COMP:11368"/>
        <dbReference type="ChEBI" id="CHEBI:29950"/>
        <dbReference type="ChEBI" id="CHEBI:82612"/>
        <dbReference type="ChEBI" id="CHEBI:85445"/>
        <dbReference type="ChEBI" id="CHEBI:85448"/>
        <dbReference type="EC" id="2.1.1.63"/>
    </reaction>
</comment>